<dbReference type="PROSITE" id="PS51031">
    <property type="entry name" value="BESS"/>
    <property type="match status" value="1"/>
</dbReference>
<name>A9XTW5_DROSI</name>
<dbReference type="Pfam" id="PF02944">
    <property type="entry name" value="BESS"/>
    <property type="match status" value="1"/>
</dbReference>
<dbReference type="GO" id="GO:0005634">
    <property type="term" value="C:nucleus"/>
    <property type="evidence" value="ECO:0007669"/>
    <property type="project" value="UniProtKB-SubCell"/>
</dbReference>
<dbReference type="EMBL" id="EF686179">
    <property type="protein sequence ID" value="ABV55047.1"/>
    <property type="molecule type" value="mRNA"/>
</dbReference>
<keyword evidence="1" id="KW-0539">Nucleus</keyword>
<evidence type="ECO:0000259" key="2">
    <source>
        <dbReference type="PROSITE" id="PS51031"/>
    </source>
</evidence>
<sequence length="319" mass="36760">MSTDSAEETAIHSTVPHLEINISNTNISGQIVLNDVLLMEMLARYPFLIIPQVEPKMDIEYNSWGWDQLTKSYNQSYESVELSTPFSVTELKLRWVKLRPLLKAFAAAKGQIPEPLFRVMNDVHIRMQSAKPADVPKTKCQEFLLSQLPFVKSLSPAERRHLEVEVLDLILEQERQEKATRQLGPMELKTVQSEYEEFLKAIRVKELPANTLLRPAIDGFRISPRNIRPNVASANKRISYNGVSNESNDVKIKTETAIEPKTEDATKFDERPIETPRYVPLKSAKYYIKSCRIRVKRVEIDDYLPLARILRSRRPTLRT</sequence>
<protein>
    <submittedName>
        <fullName evidence="3">Lethal hybrid rescue protein</fullName>
    </submittedName>
</protein>
<dbReference type="InterPro" id="IPR004210">
    <property type="entry name" value="BESS_motif"/>
</dbReference>
<reference evidence="3" key="1">
    <citation type="journal article" date="2008" name="J. Evol. Biol.">
        <title>The impact of shared ancestral variation on hybrid male lethality--a 16 codon indel in the Drosophila simulans Lhr gene.</title>
        <authorList>
            <person name="Nolte V."/>
            <person name="Weigel D."/>
            <person name="Schlotterer C."/>
        </authorList>
    </citation>
    <scope>NUCLEOTIDE SEQUENCE</scope>
    <source>
        <strain evidence="3">M258</strain>
    </source>
</reference>
<accession>A9XTW5</accession>
<evidence type="ECO:0000256" key="1">
    <source>
        <dbReference type="PROSITE-ProRule" id="PRU00371"/>
    </source>
</evidence>
<feature type="domain" description="BESS" evidence="2">
    <location>
        <begin position="137"/>
        <end position="176"/>
    </location>
</feature>
<proteinExistence type="evidence at transcript level"/>
<dbReference type="GO" id="GO:0003677">
    <property type="term" value="F:DNA binding"/>
    <property type="evidence" value="ECO:0007669"/>
    <property type="project" value="InterPro"/>
</dbReference>
<evidence type="ECO:0000313" key="3">
    <source>
        <dbReference type="EMBL" id="ABV55047.1"/>
    </source>
</evidence>
<organism evidence="3">
    <name type="scientific">Drosophila simulans</name>
    <name type="common">Fruit fly</name>
    <dbReference type="NCBI Taxonomy" id="7240"/>
    <lineage>
        <taxon>Eukaryota</taxon>
        <taxon>Metazoa</taxon>
        <taxon>Ecdysozoa</taxon>
        <taxon>Arthropoda</taxon>
        <taxon>Hexapoda</taxon>
        <taxon>Insecta</taxon>
        <taxon>Pterygota</taxon>
        <taxon>Neoptera</taxon>
        <taxon>Endopterygota</taxon>
        <taxon>Diptera</taxon>
        <taxon>Brachycera</taxon>
        <taxon>Muscomorpha</taxon>
        <taxon>Ephydroidea</taxon>
        <taxon>Drosophilidae</taxon>
        <taxon>Drosophila</taxon>
        <taxon>Sophophora</taxon>
    </lineage>
</organism>
<comment type="subcellular location">
    <subcellularLocation>
        <location evidence="1">Nucleus</location>
    </subcellularLocation>
</comment>
<dbReference type="AlphaFoldDB" id="A9XTW5"/>